<proteinExistence type="predicted"/>
<sequence length="47" mass="5048">MLVEVSFHGDVWAEASSRLYASKLYSCICAFPVLAGSSHDDGDPSLD</sequence>
<organism evidence="1 2">
    <name type="scientific">Trifolium medium</name>
    <dbReference type="NCBI Taxonomy" id="97028"/>
    <lineage>
        <taxon>Eukaryota</taxon>
        <taxon>Viridiplantae</taxon>
        <taxon>Streptophyta</taxon>
        <taxon>Embryophyta</taxon>
        <taxon>Tracheophyta</taxon>
        <taxon>Spermatophyta</taxon>
        <taxon>Magnoliopsida</taxon>
        <taxon>eudicotyledons</taxon>
        <taxon>Gunneridae</taxon>
        <taxon>Pentapetalae</taxon>
        <taxon>rosids</taxon>
        <taxon>fabids</taxon>
        <taxon>Fabales</taxon>
        <taxon>Fabaceae</taxon>
        <taxon>Papilionoideae</taxon>
        <taxon>50 kb inversion clade</taxon>
        <taxon>NPAAA clade</taxon>
        <taxon>Hologalegina</taxon>
        <taxon>IRL clade</taxon>
        <taxon>Trifolieae</taxon>
        <taxon>Trifolium</taxon>
    </lineage>
</organism>
<dbReference type="EMBL" id="LXQA010079657">
    <property type="protein sequence ID" value="MCI11303.1"/>
    <property type="molecule type" value="Genomic_DNA"/>
</dbReference>
<dbReference type="AlphaFoldDB" id="A0A392PGS8"/>
<dbReference type="Proteomes" id="UP000265520">
    <property type="component" value="Unassembled WGS sequence"/>
</dbReference>
<comment type="caution">
    <text evidence="1">The sequence shown here is derived from an EMBL/GenBank/DDBJ whole genome shotgun (WGS) entry which is preliminary data.</text>
</comment>
<feature type="non-terminal residue" evidence="1">
    <location>
        <position position="47"/>
    </location>
</feature>
<protein>
    <submittedName>
        <fullName evidence="1">Uncharacterized protein</fullName>
    </submittedName>
</protein>
<reference evidence="1 2" key="1">
    <citation type="journal article" date="2018" name="Front. Plant Sci.">
        <title>Red Clover (Trifolium pratense) and Zigzag Clover (T. medium) - A Picture of Genomic Similarities and Differences.</title>
        <authorList>
            <person name="Dluhosova J."/>
            <person name="Istvanek J."/>
            <person name="Nedelnik J."/>
            <person name="Repkova J."/>
        </authorList>
    </citation>
    <scope>NUCLEOTIDE SEQUENCE [LARGE SCALE GENOMIC DNA]</scope>
    <source>
        <strain evidence="2">cv. 10/8</strain>
        <tissue evidence="1">Leaf</tissue>
    </source>
</reference>
<evidence type="ECO:0000313" key="2">
    <source>
        <dbReference type="Proteomes" id="UP000265520"/>
    </source>
</evidence>
<accession>A0A392PGS8</accession>
<keyword evidence="2" id="KW-1185">Reference proteome</keyword>
<evidence type="ECO:0000313" key="1">
    <source>
        <dbReference type="EMBL" id="MCI11303.1"/>
    </source>
</evidence>
<name>A0A392PGS8_9FABA</name>